<evidence type="ECO:0000313" key="2">
    <source>
        <dbReference type="EnsemblMetazoa" id="GBRI023578-PA"/>
    </source>
</evidence>
<feature type="transmembrane region" description="Helical" evidence="1">
    <location>
        <begin position="44"/>
        <end position="65"/>
    </location>
</feature>
<keyword evidence="1" id="KW-0812">Transmembrane</keyword>
<evidence type="ECO:0000313" key="3">
    <source>
        <dbReference type="Proteomes" id="UP000091820"/>
    </source>
</evidence>
<name>A0A1A9WL58_9MUSC</name>
<dbReference type="EnsemblMetazoa" id="GBRI023578-RA">
    <property type="protein sequence ID" value="GBRI023578-PA"/>
    <property type="gene ID" value="GBRI023578"/>
</dbReference>
<keyword evidence="1" id="KW-1133">Transmembrane helix</keyword>
<keyword evidence="1" id="KW-0472">Membrane</keyword>
<organism evidence="2 3">
    <name type="scientific">Glossina brevipalpis</name>
    <dbReference type="NCBI Taxonomy" id="37001"/>
    <lineage>
        <taxon>Eukaryota</taxon>
        <taxon>Metazoa</taxon>
        <taxon>Ecdysozoa</taxon>
        <taxon>Arthropoda</taxon>
        <taxon>Hexapoda</taxon>
        <taxon>Insecta</taxon>
        <taxon>Pterygota</taxon>
        <taxon>Neoptera</taxon>
        <taxon>Endopterygota</taxon>
        <taxon>Diptera</taxon>
        <taxon>Brachycera</taxon>
        <taxon>Muscomorpha</taxon>
        <taxon>Hippoboscoidea</taxon>
        <taxon>Glossinidae</taxon>
        <taxon>Glossina</taxon>
    </lineage>
</organism>
<dbReference type="Proteomes" id="UP000091820">
    <property type="component" value="Unassembled WGS sequence"/>
</dbReference>
<sequence>MKLLVRHSRGIQFLPSGNTAASDVRSLGFNDLLLSSQSTSGKRLLSLVGLLFSIALIRFGLLTLYSTGVTKIFEWNKQNWEKSNCYKRHCCRQKANQQALSFNVVIVKEREPWIKYVFKRRSLDIVKILK</sequence>
<reference evidence="3" key="1">
    <citation type="submission" date="2014-03" db="EMBL/GenBank/DDBJ databases">
        <authorList>
            <person name="Aksoy S."/>
            <person name="Warren W."/>
            <person name="Wilson R.K."/>
        </authorList>
    </citation>
    <scope>NUCLEOTIDE SEQUENCE [LARGE SCALE GENOMIC DNA]</scope>
    <source>
        <strain evidence="3">IAEA</strain>
    </source>
</reference>
<dbReference type="VEuPathDB" id="VectorBase:GBRI023578"/>
<proteinExistence type="predicted"/>
<keyword evidence="3" id="KW-1185">Reference proteome</keyword>
<accession>A0A1A9WL58</accession>
<evidence type="ECO:0000256" key="1">
    <source>
        <dbReference type="SAM" id="Phobius"/>
    </source>
</evidence>
<protein>
    <submittedName>
        <fullName evidence="2">Uncharacterized protein</fullName>
    </submittedName>
</protein>
<reference evidence="2" key="2">
    <citation type="submission" date="2020-05" db="UniProtKB">
        <authorList>
            <consortium name="EnsemblMetazoa"/>
        </authorList>
    </citation>
    <scope>IDENTIFICATION</scope>
    <source>
        <strain evidence="2">IAEA</strain>
    </source>
</reference>
<dbReference type="AlphaFoldDB" id="A0A1A9WL58"/>